<dbReference type="GO" id="GO:0008324">
    <property type="term" value="F:monoatomic cation transmembrane transporter activity"/>
    <property type="evidence" value="ECO:0007669"/>
    <property type="project" value="InterPro"/>
</dbReference>
<dbReference type="InterPro" id="IPR002758">
    <property type="entry name" value="Cation_antiport_E"/>
</dbReference>
<dbReference type="AlphaFoldDB" id="A0A1M6GKN8"/>
<feature type="transmembrane region" description="Helical" evidence="8">
    <location>
        <begin position="35"/>
        <end position="53"/>
    </location>
</feature>
<name>A0A1M6GKN8_9ACTN</name>
<dbReference type="Pfam" id="PF01899">
    <property type="entry name" value="MNHE"/>
    <property type="match status" value="1"/>
</dbReference>
<dbReference type="OrthoDB" id="3556991at2"/>
<dbReference type="PANTHER" id="PTHR34584:SF1">
    <property type="entry name" value="NA(+)_H(+) ANTIPORTER SUBUNIT E1"/>
    <property type="match status" value="1"/>
</dbReference>
<dbReference type="STRING" id="1123357.SAMN02745244_01725"/>
<evidence type="ECO:0000256" key="7">
    <source>
        <dbReference type="SAM" id="MobiDB-lite"/>
    </source>
</evidence>
<evidence type="ECO:0000256" key="3">
    <source>
        <dbReference type="ARBA" id="ARBA00022475"/>
    </source>
</evidence>
<feature type="transmembrane region" description="Helical" evidence="8">
    <location>
        <begin position="12"/>
        <end position="29"/>
    </location>
</feature>
<keyword evidence="4 8" id="KW-0812">Transmembrane</keyword>
<dbReference type="RefSeq" id="WP_073187143.1">
    <property type="nucleotide sequence ID" value="NZ_FQZG01000027.1"/>
</dbReference>
<comment type="similarity">
    <text evidence="2">Belongs to the CPA3 antiporters (TC 2.A.63) subunit E family.</text>
</comment>
<evidence type="ECO:0000313" key="10">
    <source>
        <dbReference type="Proteomes" id="UP000184512"/>
    </source>
</evidence>
<keyword evidence="3" id="KW-1003">Cell membrane</keyword>
<keyword evidence="5 8" id="KW-1133">Transmembrane helix</keyword>
<evidence type="ECO:0000256" key="5">
    <source>
        <dbReference type="ARBA" id="ARBA00022989"/>
    </source>
</evidence>
<evidence type="ECO:0000256" key="6">
    <source>
        <dbReference type="ARBA" id="ARBA00023136"/>
    </source>
</evidence>
<feature type="compositionally biased region" description="Basic and acidic residues" evidence="7">
    <location>
        <begin position="180"/>
        <end position="190"/>
    </location>
</feature>
<accession>A0A1M6GKN8</accession>
<dbReference type="EMBL" id="FQZG01000027">
    <property type="protein sequence ID" value="SHJ10466.1"/>
    <property type="molecule type" value="Genomic_DNA"/>
</dbReference>
<evidence type="ECO:0000256" key="2">
    <source>
        <dbReference type="ARBA" id="ARBA00006228"/>
    </source>
</evidence>
<reference evidence="9 10" key="1">
    <citation type="submission" date="2016-11" db="EMBL/GenBank/DDBJ databases">
        <authorList>
            <person name="Jaros S."/>
            <person name="Januszkiewicz K."/>
            <person name="Wedrychowicz H."/>
        </authorList>
    </citation>
    <scope>NUCLEOTIDE SEQUENCE [LARGE SCALE GENOMIC DNA]</scope>
    <source>
        <strain evidence="9 10">DSM 12906</strain>
    </source>
</reference>
<gene>
    <name evidence="9" type="ORF">SAMN02745244_01725</name>
</gene>
<evidence type="ECO:0000256" key="4">
    <source>
        <dbReference type="ARBA" id="ARBA00022692"/>
    </source>
</evidence>
<feature type="region of interest" description="Disordered" evidence="7">
    <location>
        <begin position="180"/>
        <end position="201"/>
    </location>
</feature>
<dbReference type="PANTHER" id="PTHR34584">
    <property type="entry name" value="NA(+)/H(+) ANTIPORTER SUBUNIT E1"/>
    <property type="match status" value="1"/>
</dbReference>
<proteinExistence type="inferred from homology"/>
<keyword evidence="6 8" id="KW-0472">Membrane</keyword>
<feature type="compositionally biased region" description="Acidic residues" evidence="7">
    <location>
        <begin position="192"/>
        <end position="201"/>
    </location>
</feature>
<keyword evidence="10" id="KW-1185">Reference proteome</keyword>
<evidence type="ECO:0000256" key="8">
    <source>
        <dbReference type="SAM" id="Phobius"/>
    </source>
</evidence>
<organism evidence="9 10">
    <name type="scientific">Tessaracoccus bendigoensis DSM 12906</name>
    <dbReference type="NCBI Taxonomy" id="1123357"/>
    <lineage>
        <taxon>Bacteria</taxon>
        <taxon>Bacillati</taxon>
        <taxon>Actinomycetota</taxon>
        <taxon>Actinomycetes</taxon>
        <taxon>Propionibacteriales</taxon>
        <taxon>Propionibacteriaceae</taxon>
        <taxon>Tessaracoccus</taxon>
    </lineage>
</organism>
<evidence type="ECO:0000256" key="1">
    <source>
        <dbReference type="ARBA" id="ARBA00004651"/>
    </source>
</evidence>
<dbReference type="Proteomes" id="UP000184512">
    <property type="component" value="Unassembled WGS sequence"/>
</dbReference>
<dbReference type="GO" id="GO:0005886">
    <property type="term" value="C:plasma membrane"/>
    <property type="evidence" value="ECO:0007669"/>
    <property type="project" value="UniProtKB-SubCell"/>
</dbReference>
<protein>
    <submittedName>
        <fullName evidence="9">Multicomponent Na+:H+ antiporter subunit E</fullName>
    </submittedName>
</protein>
<evidence type="ECO:0000313" key="9">
    <source>
        <dbReference type="EMBL" id="SHJ10466.1"/>
    </source>
</evidence>
<dbReference type="NCBIfam" id="NF006521">
    <property type="entry name" value="PRK08965.1-5"/>
    <property type="match status" value="1"/>
</dbReference>
<sequence>MRHASRSAIRYRFRPLSVLGMTAIWVILWGGISPMIIASGILLAYLIGLVFPLPPINWEGRFHPIGCALLLWHLLHDLVVSSVRMVSLAFARPVDLNAGIIRVDLDSDNDFYQVQVAELISLVPGTVVVEVVKHPRRLYLHAVDLIGPDPVQRIQDMTHDVEGRVLAAFGSKQEIAEYREARSRGMHPVDAEPPELEVDDS</sequence>
<comment type="subcellular location">
    <subcellularLocation>
        <location evidence="1">Cell membrane</location>
        <topology evidence="1">Multi-pass membrane protein</topology>
    </subcellularLocation>
</comment>